<evidence type="ECO:0000313" key="1">
    <source>
        <dbReference type="EMBL" id="QEL14832.1"/>
    </source>
</evidence>
<organism evidence="1 2">
    <name type="scientific">Limnoglobus roseus</name>
    <dbReference type="NCBI Taxonomy" id="2598579"/>
    <lineage>
        <taxon>Bacteria</taxon>
        <taxon>Pseudomonadati</taxon>
        <taxon>Planctomycetota</taxon>
        <taxon>Planctomycetia</taxon>
        <taxon>Gemmatales</taxon>
        <taxon>Gemmataceae</taxon>
        <taxon>Limnoglobus</taxon>
    </lineage>
</organism>
<dbReference type="EMBL" id="CP042425">
    <property type="protein sequence ID" value="QEL14832.1"/>
    <property type="molecule type" value="Genomic_DNA"/>
</dbReference>
<dbReference type="KEGG" id="lrs:PX52LOC_01730"/>
<reference evidence="2" key="1">
    <citation type="submission" date="2019-08" db="EMBL/GenBank/DDBJ databases">
        <title>Limnoglobus roseus gen. nov., sp. nov., a novel freshwater planctomycete with a giant genome from the family Gemmataceae.</title>
        <authorList>
            <person name="Kulichevskaya I.S."/>
            <person name="Naumoff D.G."/>
            <person name="Miroshnikov K."/>
            <person name="Ivanova A."/>
            <person name="Philippov D.A."/>
            <person name="Hakobyan A."/>
            <person name="Rijpstra I.C."/>
            <person name="Sinninghe Damste J.S."/>
            <person name="Liesack W."/>
            <person name="Dedysh S.N."/>
        </authorList>
    </citation>
    <scope>NUCLEOTIDE SEQUENCE [LARGE SCALE GENOMIC DNA]</scope>
    <source>
        <strain evidence="2">PX52</strain>
    </source>
</reference>
<sequence>MTTQEREQLDRLYMRGPGGGGGSWAVAGSYDIETATNVVEYMAVGARCFSYLSMAEFTRDTPIKLVRFIYGEYLFSPDMEVVHTHTWGEIKDAMIRMGLKPVWVMHPNTRGWENWPRDNWESLGE</sequence>
<name>A0A5C1AAI3_9BACT</name>
<keyword evidence="2" id="KW-1185">Reference proteome</keyword>
<accession>A0A5C1AAI3</accession>
<evidence type="ECO:0000313" key="2">
    <source>
        <dbReference type="Proteomes" id="UP000324974"/>
    </source>
</evidence>
<dbReference type="AlphaFoldDB" id="A0A5C1AAI3"/>
<dbReference type="Proteomes" id="UP000324974">
    <property type="component" value="Chromosome"/>
</dbReference>
<dbReference type="RefSeq" id="WP_149109693.1">
    <property type="nucleotide sequence ID" value="NZ_CP042425.1"/>
</dbReference>
<proteinExistence type="predicted"/>
<gene>
    <name evidence="1" type="ORF">PX52LOC_01730</name>
</gene>
<protein>
    <submittedName>
        <fullName evidence="1">Uncharacterized protein</fullName>
    </submittedName>
</protein>